<evidence type="ECO:0000313" key="3">
    <source>
        <dbReference type="Proteomes" id="UP000059188"/>
    </source>
</evidence>
<sequence>MGRENDDISLLAPSTISTPKQSAPERPPSTPSPFSPTVRQECHCASLPLSHLSVGRSTSIMHRIPVMRTNQGVKATVQIRRHTASFFYPTVCCYTASGQENENLCSFWKELYCHRCDIKGAAYRKSTGTHAIRPRRKSYYQSLTDIEYRIAEIGRKPYGTAITCLEVLSSKSGPQHL</sequence>
<reference evidence="2 3" key="1">
    <citation type="submission" date="2014-11" db="EMBL/GenBank/DDBJ databases">
        <authorList>
            <person name="Wibberg Daniel"/>
        </authorList>
    </citation>
    <scope>NUCLEOTIDE SEQUENCE [LARGE SCALE GENOMIC DNA]</scope>
    <source>
        <strain evidence="2">Rhizoctonia solani AG1-IB 7/3/14</strain>
    </source>
</reference>
<protein>
    <submittedName>
        <fullName evidence="2">Uncharacterized protein</fullName>
    </submittedName>
</protein>
<dbReference type="AlphaFoldDB" id="A0A0B7FXQ0"/>
<name>A0A0B7FXQ0_THACB</name>
<feature type="compositionally biased region" description="Pro residues" evidence="1">
    <location>
        <begin position="25"/>
        <end position="34"/>
    </location>
</feature>
<organism evidence="2 3">
    <name type="scientific">Thanatephorus cucumeris (strain AG1-IB / isolate 7/3/14)</name>
    <name type="common">Lettuce bottom rot fungus</name>
    <name type="synonym">Rhizoctonia solani</name>
    <dbReference type="NCBI Taxonomy" id="1108050"/>
    <lineage>
        <taxon>Eukaryota</taxon>
        <taxon>Fungi</taxon>
        <taxon>Dikarya</taxon>
        <taxon>Basidiomycota</taxon>
        <taxon>Agaricomycotina</taxon>
        <taxon>Agaricomycetes</taxon>
        <taxon>Cantharellales</taxon>
        <taxon>Ceratobasidiaceae</taxon>
        <taxon>Rhizoctonia</taxon>
        <taxon>Rhizoctonia solani AG-1</taxon>
    </lineage>
</organism>
<keyword evidence="3" id="KW-1185">Reference proteome</keyword>
<feature type="compositionally biased region" description="Polar residues" evidence="1">
    <location>
        <begin position="12"/>
        <end position="21"/>
    </location>
</feature>
<gene>
    <name evidence="2" type="ORF">RSOLAG1IB_04851</name>
</gene>
<evidence type="ECO:0000313" key="2">
    <source>
        <dbReference type="EMBL" id="CEL62495.1"/>
    </source>
</evidence>
<proteinExistence type="predicted"/>
<feature type="region of interest" description="Disordered" evidence="1">
    <location>
        <begin position="1"/>
        <end position="38"/>
    </location>
</feature>
<accession>A0A0B7FXQ0</accession>
<evidence type="ECO:0000256" key="1">
    <source>
        <dbReference type="SAM" id="MobiDB-lite"/>
    </source>
</evidence>
<dbReference type="EMBL" id="LN679106">
    <property type="protein sequence ID" value="CEL62495.1"/>
    <property type="molecule type" value="Genomic_DNA"/>
</dbReference>
<dbReference type="Proteomes" id="UP000059188">
    <property type="component" value="Unassembled WGS sequence"/>
</dbReference>